<evidence type="ECO:0000256" key="5">
    <source>
        <dbReference type="ARBA" id="ARBA00023235"/>
    </source>
</evidence>
<dbReference type="Pfam" id="PF00580">
    <property type="entry name" value="UvrD-helicase"/>
    <property type="match status" value="1"/>
</dbReference>
<dbReference type="GO" id="GO:0003677">
    <property type="term" value="F:DNA binding"/>
    <property type="evidence" value="ECO:0007669"/>
    <property type="project" value="InterPro"/>
</dbReference>
<comment type="catalytic activity">
    <reaction evidence="6">
        <text>Couples ATP hydrolysis with the unwinding of duplex DNA by translocating in the 3'-5' direction.</text>
        <dbReference type="EC" id="5.6.2.4"/>
    </reaction>
</comment>
<dbReference type="InterPro" id="IPR014017">
    <property type="entry name" value="DNA_helicase_UvrD-like_C"/>
</dbReference>
<keyword evidence="13" id="KW-1185">Reference proteome</keyword>
<feature type="domain" description="UvrD-like helicase ATP-binding" evidence="11">
    <location>
        <begin position="245"/>
        <end position="530"/>
    </location>
</feature>
<dbReference type="GO" id="GO:0016787">
    <property type="term" value="F:hydrolase activity"/>
    <property type="evidence" value="ECO:0007669"/>
    <property type="project" value="UniProtKB-UniRule"/>
</dbReference>
<evidence type="ECO:0000256" key="1">
    <source>
        <dbReference type="ARBA" id="ARBA00022741"/>
    </source>
</evidence>
<dbReference type="GO" id="GO:0004519">
    <property type="term" value="F:endonuclease activity"/>
    <property type="evidence" value="ECO:0007669"/>
    <property type="project" value="UniProtKB-KW"/>
</dbReference>
<accession>A0A7W7WNS9</accession>
<evidence type="ECO:0000256" key="9">
    <source>
        <dbReference type="PROSITE-ProRule" id="PRU00560"/>
    </source>
</evidence>
<dbReference type="GO" id="GO:0005524">
    <property type="term" value="F:ATP binding"/>
    <property type="evidence" value="ECO:0007669"/>
    <property type="project" value="UniProtKB-UniRule"/>
</dbReference>
<dbReference type="Pfam" id="PF13361">
    <property type="entry name" value="UvrD_C"/>
    <property type="match status" value="1"/>
</dbReference>
<dbReference type="SUPFAM" id="SSF52540">
    <property type="entry name" value="P-loop containing nucleoside triphosphate hydrolases"/>
    <property type="match status" value="1"/>
</dbReference>
<evidence type="ECO:0000256" key="10">
    <source>
        <dbReference type="SAM" id="MobiDB-lite"/>
    </source>
</evidence>
<proteinExistence type="predicted"/>
<keyword evidence="12" id="KW-0255">Endonuclease</keyword>
<evidence type="ECO:0000313" key="13">
    <source>
        <dbReference type="Proteomes" id="UP000578819"/>
    </source>
</evidence>
<evidence type="ECO:0000256" key="4">
    <source>
        <dbReference type="ARBA" id="ARBA00022840"/>
    </source>
</evidence>
<dbReference type="AlphaFoldDB" id="A0A7W7WNS9"/>
<name>A0A7W7WNS9_9ACTN</name>
<dbReference type="PANTHER" id="PTHR11070">
    <property type="entry name" value="UVRD / RECB / PCRA DNA HELICASE FAMILY MEMBER"/>
    <property type="match status" value="1"/>
</dbReference>
<gene>
    <name evidence="12" type="ORF">FHR38_001622</name>
</gene>
<organism evidence="12 13">
    <name type="scientific">Micromonospora polyrhachis</name>
    <dbReference type="NCBI Taxonomy" id="1282883"/>
    <lineage>
        <taxon>Bacteria</taxon>
        <taxon>Bacillati</taxon>
        <taxon>Actinomycetota</taxon>
        <taxon>Actinomycetes</taxon>
        <taxon>Micromonosporales</taxon>
        <taxon>Micromonosporaceae</taxon>
        <taxon>Micromonospora</taxon>
    </lineage>
</organism>
<dbReference type="EC" id="5.6.2.4" evidence="7"/>
<dbReference type="EMBL" id="JACHJW010000001">
    <property type="protein sequence ID" value="MBB4957889.1"/>
    <property type="molecule type" value="Genomic_DNA"/>
</dbReference>
<dbReference type="InterPro" id="IPR014016">
    <property type="entry name" value="UvrD-like_ATP-bd"/>
</dbReference>
<keyword evidence="4 9" id="KW-0067">ATP-binding</keyword>
<feature type="binding site" evidence="9">
    <location>
        <begin position="266"/>
        <end position="273"/>
    </location>
    <ligand>
        <name>ATP</name>
        <dbReference type="ChEBI" id="CHEBI:30616"/>
    </ligand>
</feature>
<comment type="catalytic activity">
    <reaction evidence="8">
        <text>ATP + H2O = ADP + phosphate + H(+)</text>
        <dbReference type="Rhea" id="RHEA:13065"/>
        <dbReference type="ChEBI" id="CHEBI:15377"/>
        <dbReference type="ChEBI" id="CHEBI:15378"/>
        <dbReference type="ChEBI" id="CHEBI:30616"/>
        <dbReference type="ChEBI" id="CHEBI:43474"/>
        <dbReference type="ChEBI" id="CHEBI:456216"/>
        <dbReference type="EC" id="5.6.2.4"/>
    </reaction>
</comment>
<evidence type="ECO:0000256" key="7">
    <source>
        <dbReference type="ARBA" id="ARBA00034808"/>
    </source>
</evidence>
<evidence type="ECO:0000256" key="3">
    <source>
        <dbReference type="ARBA" id="ARBA00022806"/>
    </source>
</evidence>
<dbReference type="Gene3D" id="3.40.50.300">
    <property type="entry name" value="P-loop containing nucleotide triphosphate hydrolases"/>
    <property type="match status" value="2"/>
</dbReference>
<sequence length="714" mass="78215">MPKLGIAKDFLADYAKLQKPIQKAVDAAIEKFAEHTHAGLHLEKLANAKDSRIRTIRVNQFYRGVVLAPDSGDEFLLLTVLPHDDANAYAVSRRFTVNQALGVLEVRNQQALDGIEPALRQAAKESPTLLFAKVKDADLVRLGIDADILPLVRLLTTEAHLEALANLLPTPQYDALTGLAAGMSPEQVWDEVSAYLPTGTPPEEVDADDLAAAVARTPDRFVLVSGPEELAQILAHPFDAWRVFLHPAQREIAHRPSYAGPALVTGGAGTGKTVTALHRAVFLARRAEAGALAADDRNDGPAAPSILLTTFTRNLADALDRQLGTLTDDPSTRERVEVLNVDRLAYRVVAEALGRQPNVVDQRELRQLWDTAAKATGGAFTGVFLEREWEHVILAQRLRQPAEYLAARRHGRGSPLRAEQRQQVWEAIRQVTDSLRQRDQHTHLQLADQAARLLAERTTRPYRHVIVDEGQDLHPAQWRLLRAAVAVGPDDLFIVADPHQRIYDNHVSLGSLGVGIRGRSRKLTINYRTTQEILAWSVRLLTGLTPTGLDDQPDSLTGYRSPIHGRRPIVRSHSDRDTEYGQLADQISRWLDGGVEPHAIGVAARNGHLVRAIRDKLGAAGIPVSSTTASKTNAVRVGTMHAMKGLEFRCLAAVGVDASTVPAKAAVTAASEDPIAHQHDLQRERCLLFVACTRARDSLYVSYVGHPSPFLATI</sequence>
<dbReference type="InterPro" id="IPR000212">
    <property type="entry name" value="DNA_helicase_UvrD/REP"/>
</dbReference>
<keyword evidence="1 9" id="KW-0547">Nucleotide-binding</keyword>
<evidence type="ECO:0000259" key="11">
    <source>
        <dbReference type="PROSITE" id="PS51198"/>
    </source>
</evidence>
<keyword evidence="2 9" id="KW-0378">Hydrolase</keyword>
<protein>
    <recommendedName>
        <fullName evidence="7">DNA 3'-5' helicase</fullName>
        <ecNumber evidence="7">5.6.2.4</ecNumber>
    </recommendedName>
</protein>
<dbReference type="InterPro" id="IPR027417">
    <property type="entry name" value="P-loop_NTPase"/>
</dbReference>
<dbReference type="GO" id="GO:0043138">
    <property type="term" value="F:3'-5' DNA helicase activity"/>
    <property type="evidence" value="ECO:0007669"/>
    <property type="project" value="UniProtKB-EC"/>
</dbReference>
<feature type="region of interest" description="Disordered" evidence="10">
    <location>
        <begin position="552"/>
        <end position="578"/>
    </location>
</feature>
<dbReference type="PANTHER" id="PTHR11070:SF45">
    <property type="entry name" value="DNA 3'-5' HELICASE"/>
    <property type="match status" value="1"/>
</dbReference>
<evidence type="ECO:0000256" key="2">
    <source>
        <dbReference type="ARBA" id="ARBA00022801"/>
    </source>
</evidence>
<evidence type="ECO:0000256" key="6">
    <source>
        <dbReference type="ARBA" id="ARBA00034617"/>
    </source>
</evidence>
<keyword evidence="3 9" id="KW-0347">Helicase</keyword>
<dbReference type="GO" id="GO:0000725">
    <property type="term" value="P:recombinational repair"/>
    <property type="evidence" value="ECO:0007669"/>
    <property type="project" value="TreeGrafter"/>
</dbReference>
<dbReference type="RefSeq" id="WP_184534065.1">
    <property type="nucleotide sequence ID" value="NZ_JACHJW010000001.1"/>
</dbReference>
<reference evidence="12 13" key="1">
    <citation type="submission" date="2020-08" db="EMBL/GenBank/DDBJ databases">
        <title>Sequencing the genomes of 1000 actinobacteria strains.</title>
        <authorList>
            <person name="Klenk H.-P."/>
        </authorList>
    </citation>
    <scope>NUCLEOTIDE SEQUENCE [LARGE SCALE GENOMIC DNA]</scope>
    <source>
        <strain evidence="12 13">DSM 45886</strain>
    </source>
</reference>
<evidence type="ECO:0000313" key="12">
    <source>
        <dbReference type="EMBL" id="MBB4957889.1"/>
    </source>
</evidence>
<comment type="caution">
    <text evidence="12">The sequence shown here is derived from an EMBL/GenBank/DDBJ whole genome shotgun (WGS) entry which is preliminary data.</text>
</comment>
<keyword evidence="5" id="KW-0413">Isomerase</keyword>
<dbReference type="PROSITE" id="PS51198">
    <property type="entry name" value="UVRD_HELICASE_ATP_BIND"/>
    <property type="match status" value="1"/>
</dbReference>
<evidence type="ECO:0000256" key="8">
    <source>
        <dbReference type="ARBA" id="ARBA00048988"/>
    </source>
</evidence>
<dbReference type="Proteomes" id="UP000578819">
    <property type="component" value="Unassembled WGS sequence"/>
</dbReference>
<keyword evidence="12" id="KW-0540">Nuclease</keyword>